<dbReference type="CDD" id="cd00054">
    <property type="entry name" value="EGF_CA"/>
    <property type="match status" value="1"/>
</dbReference>
<organism evidence="6 7">
    <name type="scientific">Silurus asotus</name>
    <name type="common">Amur catfish</name>
    <name type="synonym">Parasilurus asotus</name>
    <dbReference type="NCBI Taxonomy" id="30991"/>
    <lineage>
        <taxon>Eukaryota</taxon>
        <taxon>Metazoa</taxon>
        <taxon>Chordata</taxon>
        <taxon>Craniata</taxon>
        <taxon>Vertebrata</taxon>
        <taxon>Euteleostomi</taxon>
        <taxon>Actinopterygii</taxon>
        <taxon>Neopterygii</taxon>
        <taxon>Teleostei</taxon>
        <taxon>Ostariophysi</taxon>
        <taxon>Siluriformes</taxon>
        <taxon>Siluridae</taxon>
        <taxon>Silurus</taxon>
    </lineage>
</organism>
<feature type="non-terminal residue" evidence="6">
    <location>
        <position position="1"/>
    </location>
</feature>
<evidence type="ECO:0000313" key="7">
    <source>
        <dbReference type="Proteomes" id="UP001205998"/>
    </source>
</evidence>
<gene>
    <name evidence="6" type="ORF">C0J50_12447</name>
</gene>
<dbReference type="SMART" id="SM00181">
    <property type="entry name" value="EGF"/>
    <property type="match status" value="1"/>
</dbReference>
<evidence type="ECO:0000256" key="2">
    <source>
        <dbReference type="ARBA" id="ARBA00023157"/>
    </source>
</evidence>
<feature type="non-terminal residue" evidence="6">
    <location>
        <position position="92"/>
    </location>
</feature>
<keyword evidence="2 3" id="KW-1015">Disulfide bond</keyword>
<comment type="caution">
    <text evidence="6">The sequence shown here is derived from an EMBL/GenBank/DDBJ whole genome shotgun (WGS) entry which is preliminary data.</text>
</comment>
<feature type="region of interest" description="Disordered" evidence="4">
    <location>
        <begin position="42"/>
        <end position="92"/>
    </location>
</feature>
<keyword evidence="1 3" id="KW-0245">EGF-like domain</keyword>
<dbReference type="Proteomes" id="UP001205998">
    <property type="component" value="Unassembled WGS sequence"/>
</dbReference>
<dbReference type="InterPro" id="IPR000742">
    <property type="entry name" value="EGF"/>
</dbReference>
<evidence type="ECO:0000259" key="5">
    <source>
        <dbReference type="PROSITE" id="PS50026"/>
    </source>
</evidence>
<evidence type="ECO:0000256" key="1">
    <source>
        <dbReference type="ARBA" id="ARBA00022536"/>
    </source>
</evidence>
<dbReference type="Pfam" id="PF07974">
    <property type="entry name" value="EGF_2"/>
    <property type="match status" value="1"/>
</dbReference>
<accession>A0AAD4ZZW6</accession>
<feature type="disulfide bond" evidence="3">
    <location>
        <begin position="2"/>
        <end position="12"/>
    </location>
</feature>
<proteinExistence type="predicted"/>
<reference evidence="6" key="1">
    <citation type="submission" date="2018-07" db="EMBL/GenBank/DDBJ databases">
        <title>Comparative genomics of catfishes provides insights into carnivory and benthic adaptation.</title>
        <authorList>
            <person name="Zhang Y."/>
            <person name="Wang D."/>
            <person name="Peng Z."/>
            <person name="Zheng S."/>
            <person name="Shao F."/>
            <person name="Tao W."/>
        </authorList>
    </citation>
    <scope>NUCLEOTIDE SEQUENCE</scope>
    <source>
        <strain evidence="6">Chongqing</strain>
    </source>
</reference>
<dbReference type="Gene3D" id="2.10.25.10">
    <property type="entry name" value="Laminin"/>
    <property type="match status" value="1"/>
</dbReference>
<feature type="domain" description="EGF-like" evidence="5">
    <location>
        <begin position="1"/>
        <end position="30"/>
    </location>
</feature>
<evidence type="ECO:0000256" key="4">
    <source>
        <dbReference type="SAM" id="MobiDB-lite"/>
    </source>
</evidence>
<evidence type="ECO:0000313" key="6">
    <source>
        <dbReference type="EMBL" id="KAI5607208.1"/>
    </source>
</evidence>
<comment type="caution">
    <text evidence="3">Lacks conserved residue(s) required for the propagation of feature annotation.</text>
</comment>
<dbReference type="SUPFAM" id="SSF57196">
    <property type="entry name" value="EGF/Laminin"/>
    <property type="match status" value="1"/>
</dbReference>
<feature type="disulfide bond" evidence="3">
    <location>
        <begin position="20"/>
        <end position="29"/>
    </location>
</feature>
<dbReference type="InterPro" id="IPR013111">
    <property type="entry name" value="EGF_extracell"/>
</dbReference>
<protein>
    <recommendedName>
        <fullName evidence="5">EGF-like domain-containing protein</fullName>
    </recommendedName>
</protein>
<dbReference type="EMBL" id="MU593339">
    <property type="protein sequence ID" value="KAI5607208.1"/>
    <property type="molecule type" value="Genomic_DNA"/>
</dbReference>
<keyword evidence="7" id="KW-1185">Reference proteome</keyword>
<dbReference type="PROSITE" id="PS00022">
    <property type="entry name" value="EGF_1"/>
    <property type="match status" value="1"/>
</dbReference>
<dbReference type="PROSITE" id="PS50026">
    <property type="entry name" value="EGF_3"/>
    <property type="match status" value="1"/>
</dbReference>
<name>A0AAD4ZZW6_SILAS</name>
<dbReference type="AlphaFoldDB" id="A0AAD4ZZW6"/>
<dbReference type="PROSITE" id="PS01186">
    <property type="entry name" value="EGF_2"/>
    <property type="match status" value="1"/>
</dbReference>
<evidence type="ECO:0000256" key="3">
    <source>
        <dbReference type="PROSITE-ProRule" id="PRU00076"/>
    </source>
</evidence>
<sequence>DCQPPCQNRGSCSRPHTCVCRSGYQGPRCEEVAPEQVYIQTGTSRVLMPVQPETETTKHQSARRRPTERQASESNPKTQTPKPPTGKLAHSS</sequence>